<evidence type="ECO:0000256" key="1">
    <source>
        <dbReference type="ARBA" id="ARBA00004240"/>
    </source>
</evidence>
<evidence type="ECO:0000256" key="7">
    <source>
        <dbReference type="ARBA" id="ARBA00023135"/>
    </source>
</evidence>
<feature type="compositionally biased region" description="Basic residues" evidence="10">
    <location>
        <begin position="562"/>
        <end position="571"/>
    </location>
</feature>
<dbReference type="Gene3D" id="1.25.40.10">
    <property type="entry name" value="Tetratricopeptide repeat domain"/>
    <property type="match status" value="2"/>
</dbReference>
<evidence type="ECO:0000256" key="3">
    <source>
        <dbReference type="ARBA" id="ARBA00007676"/>
    </source>
</evidence>
<evidence type="ECO:0000256" key="10">
    <source>
        <dbReference type="SAM" id="MobiDB-lite"/>
    </source>
</evidence>
<evidence type="ECO:0000256" key="6">
    <source>
        <dbReference type="ARBA" id="ARBA00022824"/>
    </source>
</evidence>
<accession>A0A179H8S3</accession>
<keyword evidence="7 9" id="KW-0733">Signal recognition particle</keyword>
<dbReference type="FunFam" id="1.25.40.10:FF:000512">
    <property type="entry name" value="Signal recognition particle subunit SRP72"/>
    <property type="match status" value="1"/>
</dbReference>
<dbReference type="GO" id="GO:0043022">
    <property type="term" value="F:ribosome binding"/>
    <property type="evidence" value="ECO:0007669"/>
    <property type="project" value="TreeGrafter"/>
</dbReference>
<comment type="caution">
    <text evidence="12">The sequence shown here is derived from an EMBL/GenBank/DDBJ whole genome shotgun (WGS) entry which is preliminary data.</text>
</comment>
<name>A0A179H8S3_PURLI</name>
<keyword evidence="8 9" id="KW-0687">Ribonucleoprotein</keyword>
<dbReference type="GO" id="GO:0008312">
    <property type="term" value="F:7S RNA binding"/>
    <property type="evidence" value="ECO:0007669"/>
    <property type="project" value="InterPro"/>
</dbReference>
<evidence type="ECO:0000256" key="2">
    <source>
        <dbReference type="ARBA" id="ARBA00004496"/>
    </source>
</evidence>
<dbReference type="InterPro" id="IPR011990">
    <property type="entry name" value="TPR-like_helical_dom_sf"/>
</dbReference>
<keyword evidence="6" id="KW-0256">Endoplasmic reticulum</keyword>
<dbReference type="PANTHER" id="PTHR14094">
    <property type="entry name" value="SIGNAL RECOGNITION PARTICLE 72"/>
    <property type="match status" value="1"/>
</dbReference>
<dbReference type="Proteomes" id="UP000078240">
    <property type="component" value="Unassembled WGS sequence"/>
</dbReference>
<dbReference type="PANTHER" id="PTHR14094:SF9">
    <property type="entry name" value="SIGNAL RECOGNITION PARTICLE SUBUNIT SRP72"/>
    <property type="match status" value="1"/>
</dbReference>
<sequence>MPQDPATILAAVLRAATIDDHEEVLKAANAAIKANRADEDAQHTRVVALLKLDRFDDAVRAISEGGVKIESRCALEKAYALYKLGQLDEAAAHLKSFGLGKRSFSHVASQVAYRAERFGEAELIYRRLLTDGDASQEENDLQINLRATLAQAEWQGTSTAASSTTDPAQDTFELCYNVACSHIAKGSLETAATLLQRAAKLCDASEDLTEDDKKAELKPILAQQAYVHAKLGNTQRALDLYLSLDVDDDADPDFVIVAQNNKSALEARPSNPYLLQRQAATWMSGATNAKLFSYQSGVLARNQSVVDILAQKSDGVRERTRKILDQAHQPTTRQDVNSTAAINAAAETQGVPDKEVLRELASLSKRHPNNVGLVLITVQLHLKRKNHGAALSALESFFVRLNQSDDDQDREVRFSPGLVALAVSLMRAQGRDASAKSELVKAATYWRDRPVGASSSLLREAGVELSKSSNADDLSLAAAAFQRLYMENKDHPVVTAGLVASLAASDVAKVERYAAELPPVETLVDGIDTEALVRAGVAGASSTAAPVKKRPATEEAGDEKAAKRRRRRRLPKNYVEGKAPDPERWLPLRDRSSYRPKGKKGKKKAGESTQGGIVKEEETLDLVGGGGVKVEKASASNPSKKKKKGKK</sequence>
<evidence type="ECO:0000256" key="5">
    <source>
        <dbReference type="ARBA" id="ARBA00022490"/>
    </source>
</evidence>
<dbReference type="GO" id="GO:0005786">
    <property type="term" value="C:signal recognition particle, endoplasmic reticulum targeting"/>
    <property type="evidence" value="ECO:0007669"/>
    <property type="project" value="UniProtKB-UniRule"/>
</dbReference>
<comment type="similarity">
    <text evidence="3 9">Belongs to the SRP72 family.</text>
</comment>
<evidence type="ECO:0000313" key="12">
    <source>
        <dbReference type="EMBL" id="OAQ86517.1"/>
    </source>
</evidence>
<organism evidence="12 13">
    <name type="scientific">Purpureocillium lilacinum</name>
    <name type="common">Paecilomyces lilacinus</name>
    <dbReference type="NCBI Taxonomy" id="33203"/>
    <lineage>
        <taxon>Eukaryota</taxon>
        <taxon>Fungi</taxon>
        <taxon>Dikarya</taxon>
        <taxon>Ascomycota</taxon>
        <taxon>Pezizomycotina</taxon>
        <taxon>Sordariomycetes</taxon>
        <taxon>Hypocreomycetidae</taxon>
        <taxon>Hypocreales</taxon>
        <taxon>Ophiocordycipitaceae</taxon>
        <taxon>Purpureocillium</taxon>
    </lineage>
</organism>
<feature type="domain" description="Signal recognition particle SRP72 subunit RNA-binding" evidence="11">
    <location>
        <begin position="546"/>
        <end position="596"/>
    </location>
</feature>
<dbReference type="GO" id="GO:0005783">
    <property type="term" value="C:endoplasmic reticulum"/>
    <property type="evidence" value="ECO:0007669"/>
    <property type="project" value="UniProtKB-SubCell"/>
</dbReference>
<evidence type="ECO:0000313" key="13">
    <source>
        <dbReference type="Proteomes" id="UP000078240"/>
    </source>
</evidence>
<dbReference type="InterPro" id="IPR013699">
    <property type="entry name" value="Signal_recog_part_SRP72_RNA-bd"/>
</dbReference>
<comment type="function">
    <text evidence="9">Component of the signal recognition particle (SRP) complex, a ribonucleoprotein complex that mediates the cotranslational targeting of secretory and membrane proteins to the endoplasmic reticulum (ER).</text>
</comment>
<proteinExistence type="inferred from homology"/>
<dbReference type="SUPFAM" id="SSF48452">
    <property type="entry name" value="TPR-like"/>
    <property type="match status" value="1"/>
</dbReference>
<feature type="compositionally biased region" description="Basic and acidic residues" evidence="10">
    <location>
        <begin position="578"/>
        <end position="593"/>
    </location>
</feature>
<dbReference type="InterPro" id="IPR026270">
    <property type="entry name" value="SRP72"/>
</dbReference>
<dbReference type="Pfam" id="PF17004">
    <property type="entry name" value="SRP_TPR_like"/>
    <property type="match status" value="1"/>
</dbReference>
<dbReference type="EMBL" id="LSBH01000001">
    <property type="protein sequence ID" value="OAQ86517.1"/>
    <property type="molecule type" value="Genomic_DNA"/>
</dbReference>
<dbReference type="PIRSF" id="PIRSF038922">
    <property type="entry name" value="SRP72"/>
    <property type="match status" value="1"/>
</dbReference>
<keyword evidence="5 9" id="KW-0963">Cytoplasm</keyword>
<evidence type="ECO:0000259" key="11">
    <source>
        <dbReference type="Pfam" id="PF08492"/>
    </source>
</evidence>
<feature type="region of interest" description="Disordered" evidence="10">
    <location>
        <begin position="538"/>
        <end position="647"/>
    </location>
</feature>
<reference evidence="12 13" key="1">
    <citation type="submission" date="2016-01" db="EMBL/GenBank/DDBJ databases">
        <title>Biosynthesis of antibiotic leucinostatins and their inhibition on Phytophthora in bio-control Purpureocillium lilacinum.</title>
        <authorList>
            <person name="Wang G."/>
            <person name="Liu Z."/>
            <person name="Lin R."/>
            <person name="Li E."/>
            <person name="Mao Z."/>
            <person name="Ling J."/>
            <person name="Yin W."/>
            <person name="Xie B."/>
        </authorList>
    </citation>
    <scope>NUCLEOTIDE SEQUENCE [LARGE SCALE GENOMIC DNA]</scope>
    <source>
        <strain evidence="12">PLBJ-1</strain>
    </source>
</reference>
<dbReference type="GO" id="GO:0006614">
    <property type="term" value="P:SRP-dependent cotranslational protein targeting to membrane"/>
    <property type="evidence" value="ECO:0007669"/>
    <property type="project" value="UniProtKB-UniRule"/>
</dbReference>
<comment type="subcellular location">
    <subcellularLocation>
        <location evidence="2 9">Cytoplasm</location>
    </subcellularLocation>
    <subcellularLocation>
        <location evidence="1">Endoplasmic reticulum</location>
    </subcellularLocation>
</comment>
<evidence type="ECO:0000256" key="9">
    <source>
        <dbReference type="PIRNR" id="PIRNR038922"/>
    </source>
</evidence>
<protein>
    <recommendedName>
        <fullName evidence="4 9">Signal recognition particle subunit SRP72</fullName>
    </recommendedName>
</protein>
<dbReference type="Pfam" id="PF08492">
    <property type="entry name" value="SRP72"/>
    <property type="match status" value="1"/>
</dbReference>
<evidence type="ECO:0000256" key="8">
    <source>
        <dbReference type="ARBA" id="ARBA00023274"/>
    </source>
</evidence>
<evidence type="ECO:0000256" key="4">
    <source>
        <dbReference type="ARBA" id="ARBA00018350"/>
    </source>
</evidence>
<gene>
    <name evidence="12" type="ORF">VFPBJ_00557</name>
</gene>
<dbReference type="AlphaFoldDB" id="A0A179H8S3"/>
<dbReference type="InterPro" id="IPR031545">
    <property type="entry name" value="SRP72_TPR-like"/>
</dbReference>
<feature type="compositionally biased region" description="Basic residues" evidence="10">
    <location>
        <begin position="594"/>
        <end position="603"/>
    </location>
</feature>